<dbReference type="GO" id="GO:0017004">
    <property type="term" value="P:cytochrome complex assembly"/>
    <property type="evidence" value="ECO:0007669"/>
    <property type="project" value="UniProtKB-KW"/>
</dbReference>
<feature type="transmembrane region" description="Helical" evidence="12">
    <location>
        <begin position="26"/>
        <end position="46"/>
    </location>
</feature>
<feature type="transmembrane region" description="Helical" evidence="12">
    <location>
        <begin position="135"/>
        <end position="153"/>
    </location>
</feature>
<feature type="transmembrane region" description="Helical" evidence="12">
    <location>
        <begin position="165"/>
        <end position="189"/>
    </location>
</feature>
<dbReference type="InterPro" id="IPR003544">
    <property type="entry name" value="Cyt_c_biogenesis_CcmB"/>
</dbReference>
<evidence type="ECO:0000256" key="8">
    <source>
        <dbReference type="ARBA" id="ARBA00022692"/>
    </source>
</evidence>
<keyword evidence="8 12" id="KW-0812">Transmembrane</keyword>
<dbReference type="Proteomes" id="UP000739538">
    <property type="component" value="Unassembled WGS sequence"/>
</dbReference>
<dbReference type="PRINTS" id="PR01414">
    <property type="entry name" value="CCMBBIOGNSIS"/>
</dbReference>
<evidence type="ECO:0000256" key="12">
    <source>
        <dbReference type="SAM" id="Phobius"/>
    </source>
</evidence>
<evidence type="ECO:0000256" key="5">
    <source>
        <dbReference type="ARBA" id="ARBA00022448"/>
    </source>
</evidence>
<evidence type="ECO:0000313" key="14">
    <source>
        <dbReference type="Proteomes" id="UP000739538"/>
    </source>
</evidence>
<evidence type="ECO:0000256" key="3">
    <source>
        <dbReference type="ARBA" id="ARBA00010544"/>
    </source>
</evidence>
<keyword evidence="5" id="KW-0813">Transport</keyword>
<gene>
    <name evidence="13" type="ORF">KDA27_00195</name>
</gene>
<sequence length="226" mass="24603">MTGYFRTVAALVGKDLLLEWRGRETLTSMALFSVLLVVVFGFAFQAQAIDPGSQAPGLLWIAFTFSGVLGLHRTMAVERENGCLKALLLAPIERSAIFLAKFIVNVILLAVMEIVTVPLFSILLRVSVLPCLPELALIAFAGTVGFASVGTLLSTISSGSRLREVLLPILLYPLWVPIVVASVELTGYALTGRPMWEGTDWWTLIVVYDVVFLAAGTLLFDVMLEE</sequence>
<evidence type="ECO:0000256" key="2">
    <source>
        <dbReference type="ARBA" id="ARBA00004429"/>
    </source>
</evidence>
<evidence type="ECO:0000256" key="11">
    <source>
        <dbReference type="ARBA" id="ARBA00023136"/>
    </source>
</evidence>
<dbReference type="Pfam" id="PF03379">
    <property type="entry name" value="CcmB"/>
    <property type="match status" value="1"/>
</dbReference>
<dbReference type="PANTHER" id="PTHR30070:SF1">
    <property type="entry name" value="CYTOCHROME C BIOGENESIS B-RELATED"/>
    <property type="match status" value="1"/>
</dbReference>
<accession>A0A956SBC9</accession>
<dbReference type="AlphaFoldDB" id="A0A956SBC9"/>
<comment type="subcellular location">
    <subcellularLocation>
        <location evidence="2">Cell inner membrane</location>
        <topology evidence="2">Multi-pass membrane protein</topology>
    </subcellularLocation>
</comment>
<dbReference type="GO" id="GO:1903607">
    <property type="term" value="P:cytochrome c biosynthetic process"/>
    <property type="evidence" value="ECO:0007669"/>
    <property type="project" value="TreeGrafter"/>
</dbReference>
<evidence type="ECO:0000256" key="9">
    <source>
        <dbReference type="ARBA" id="ARBA00022748"/>
    </source>
</evidence>
<keyword evidence="10 12" id="KW-1133">Transmembrane helix</keyword>
<dbReference type="InterPro" id="IPR026031">
    <property type="entry name" value="Cyt_c_CcmB_bac"/>
</dbReference>
<evidence type="ECO:0000256" key="6">
    <source>
        <dbReference type="ARBA" id="ARBA00022475"/>
    </source>
</evidence>
<proteinExistence type="inferred from homology"/>
<evidence type="ECO:0000256" key="7">
    <source>
        <dbReference type="ARBA" id="ARBA00022519"/>
    </source>
</evidence>
<protein>
    <recommendedName>
        <fullName evidence="4">Heme exporter protein B</fullName>
    </recommendedName>
</protein>
<evidence type="ECO:0000313" key="13">
    <source>
        <dbReference type="EMBL" id="MCA9754191.1"/>
    </source>
</evidence>
<evidence type="ECO:0000256" key="10">
    <source>
        <dbReference type="ARBA" id="ARBA00022989"/>
    </source>
</evidence>
<evidence type="ECO:0000256" key="1">
    <source>
        <dbReference type="ARBA" id="ARBA00002442"/>
    </source>
</evidence>
<dbReference type="GO" id="GO:0005886">
    <property type="term" value="C:plasma membrane"/>
    <property type="evidence" value="ECO:0007669"/>
    <property type="project" value="UniProtKB-SubCell"/>
</dbReference>
<dbReference type="EMBL" id="JAGQHS010000001">
    <property type="protein sequence ID" value="MCA9754191.1"/>
    <property type="molecule type" value="Genomic_DNA"/>
</dbReference>
<keyword evidence="11 12" id="KW-0472">Membrane</keyword>
<evidence type="ECO:0000256" key="4">
    <source>
        <dbReference type="ARBA" id="ARBA00016452"/>
    </source>
</evidence>
<keyword evidence="6" id="KW-1003">Cell membrane</keyword>
<comment type="caution">
    <text evidence="13">The sequence shown here is derived from an EMBL/GenBank/DDBJ whole genome shotgun (WGS) entry which is preliminary data.</text>
</comment>
<name>A0A956SBC9_UNCEI</name>
<keyword evidence="9" id="KW-0201">Cytochrome c-type biogenesis</keyword>
<keyword evidence="7" id="KW-0997">Cell inner membrane</keyword>
<organism evidence="13 14">
    <name type="scientific">Eiseniibacteriota bacterium</name>
    <dbReference type="NCBI Taxonomy" id="2212470"/>
    <lineage>
        <taxon>Bacteria</taxon>
        <taxon>Candidatus Eiseniibacteriota</taxon>
    </lineage>
</organism>
<feature type="transmembrane region" description="Helical" evidence="12">
    <location>
        <begin position="201"/>
        <end position="224"/>
    </location>
</feature>
<dbReference type="PIRSF" id="PIRSF002764">
    <property type="entry name" value="CcmB"/>
    <property type="match status" value="1"/>
</dbReference>
<reference evidence="13" key="1">
    <citation type="submission" date="2020-04" db="EMBL/GenBank/DDBJ databases">
        <authorList>
            <person name="Zhang T."/>
        </authorList>
    </citation>
    <scope>NUCLEOTIDE SEQUENCE</scope>
    <source>
        <strain evidence="13">HKST-UBA02</strain>
    </source>
</reference>
<dbReference type="PANTHER" id="PTHR30070">
    <property type="entry name" value="HEME EXPORTER PROTEIN B"/>
    <property type="match status" value="1"/>
</dbReference>
<reference evidence="13" key="2">
    <citation type="journal article" date="2021" name="Microbiome">
        <title>Successional dynamics and alternative stable states in a saline activated sludge microbial community over 9 years.</title>
        <authorList>
            <person name="Wang Y."/>
            <person name="Ye J."/>
            <person name="Ju F."/>
            <person name="Liu L."/>
            <person name="Boyd J.A."/>
            <person name="Deng Y."/>
            <person name="Parks D.H."/>
            <person name="Jiang X."/>
            <person name="Yin X."/>
            <person name="Woodcroft B.J."/>
            <person name="Tyson G.W."/>
            <person name="Hugenholtz P."/>
            <person name="Polz M.F."/>
            <person name="Zhang T."/>
        </authorList>
    </citation>
    <scope>NUCLEOTIDE SEQUENCE</scope>
    <source>
        <strain evidence="13">HKST-UBA02</strain>
    </source>
</reference>
<dbReference type="GO" id="GO:0015232">
    <property type="term" value="F:heme transmembrane transporter activity"/>
    <property type="evidence" value="ECO:0007669"/>
    <property type="project" value="InterPro"/>
</dbReference>
<comment type="similarity">
    <text evidence="3">Belongs to the CcmB/CycW/HelB family.</text>
</comment>
<feature type="transmembrane region" description="Helical" evidence="12">
    <location>
        <begin position="98"/>
        <end position="123"/>
    </location>
</feature>
<feature type="transmembrane region" description="Helical" evidence="12">
    <location>
        <begin position="58"/>
        <end position="77"/>
    </location>
</feature>
<comment type="function">
    <text evidence="1">Required for the export of heme to the periplasm for the biogenesis of c-type cytochromes.</text>
</comment>